<feature type="domain" description="Terpene synthase metal-binding" evidence="6">
    <location>
        <begin position="332"/>
        <end position="572"/>
    </location>
</feature>
<dbReference type="InterPro" id="IPR044814">
    <property type="entry name" value="Terpene_cyclase_plant_C1"/>
</dbReference>
<gene>
    <name evidence="7" type="ORF">LTRI10_LOCUS4499</name>
</gene>
<evidence type="ECO:0000313" key="8">
    <source>
        <dbReference type="Proteomes" id="UP001497516"/>
    </source>
</evidence>
<organism evidence="7 8">
    <name type="scientific">Linum trigynum</name>
    <dbReference type="NCBI Taxonomy" id="586398"/>
    <lineage>
        <taxon>Eukaryota</taxon>
        <taxon>Viridiplantae</taxon>
        <taxon>Streptophyta</taxon>
        <taxon>Embryophyta</taxon>
        <taxon>Tracheophyta</taxon>
        <taxon>Spermatophyta</taxon>
        <taxon>Magnoliopsida</taxon>
        <taxon>eudicotyledons</taxon>
        <taxon>Gunneridae</taxon>
        <taxon>Pentapetalae</taxon>
        <taxon>rosids</taxon>
        <taxon>fabids</taxon>
        <taxon>Malpighiales</taxon>
        <taxon>Linaceae</taxon>
        <taxon>Linum</taxon>
    </lineage>
</organism>
<dbReference type="InterPro" id="IPR008930">
    <property type="entry name" value="Terpenoid_cyclase/PrenylTrfase"/>
</dbReference>
<dbReference type="GO" id="GO:0010333">
    <property type="term" value="F:terpene synthase activity"/>
    <property type="evidence" value="ECO:0007669"/>
    <property type="project" value="InterPro"/>
</dbReference>
<dbReference type="PANTHER" id="PTHR31225">
    <property type="entry name" value="OS04G0344100 PROTEIN-RELATED"/>
    <property type="match status" value="1"/>
</dbReference>
<dbReference type="SUPFAM" id="SSF48239">
    <property type="entry name" value="Terpenoid cyclases/Protein prenyltransferases"/>
    <property type="match status" value="1"/>
</dbReference>
<feature type="domain" description="Terpene synthase N-terminal" evidence="5">
    <location>
        <begin position="105"/>
        <end position="258"/>
    </location>
</feature>
<dbReference type="Gene3D" id="1.50.10.130">
    <property type="entry name" value="Terpene synthase, N-terminal domain"/>
    <property type="match status" value="1"/>
</dbReference>
<evidence type="ECO:0000256" key="3">
    <source>
        <dbReference type="ARBA" id="ARBA00022842"/>
    </source>
</evidence>
<evidence type="ECO:0000256" key="2">
    <source>
        <dbReference type="ARBA" id="ARBA00022723"/>
    </source>
</evidence>
<dbReference type="EMBL" id="OZ034813">
    <property type="protein sequence ID" value="CAL1356826.1"/>
    <property type="molecule type" value="Genomic_DNA"/>
</dbReference>
<dbReference type="GO" id="GO:0000287">
    <property type="term" value="F:magnesium ion binding"/>
    <property type="evidence" value="ECO:0007669"/>
    <property type="project" value="InterPro"/>
</dbReference>
<keyword evidence="3" id="KW-0460">Magnesium</keyword>
<evidence type="ECO:0000256" key="4">
    <source>
        <dbReference type="ARBA" id="ARBA00023239"/>
    </source>
</evidence>
<dbReference type="Pfam" id="PF01397">
    <property type="entry name" value="Terpene_synth"/>
    <property type="match status" value="1"/>
</dbReference>
<keyword evidence="4" id="KW-0456">Lyase</keyword>
<evidence type="ECO:0000259" key="5">
    <source>
        <dbReference type="Pfam" id="PF01397"/>
    </source>
</evidence>
<dbReference type="InterPro" id="IPR036965">
    <property type="entry name" value="Terpene_synth_N_sf"/>
</dbReference>
<dbReference type="SFLD" id="SFLDG01019">
    <property type="entry name" value="Terpene_Cyclase_Like_1_C_Termi"/>
    <property type="match status" value="1"/>
</dbReference>
<dbReference type="GO" id="GO:0120251">
    <property type="term" value="P:hydrocarbon biosynthetic process"/>
    <property type="evidence" value="ECO:0007669"/>
    <property type="project" value="UniProtKB-ARBA"/>
</dbReference>
<dbReference type="CDD" id="cd00684">
    <property type="entry name" value="Terpene_cyclase_plant_C1"/>
    <property type="match status" value="1"/>
</dbReference>
<protein>
    <submittedName>
        <fullName evidence="7">Uncharacterized protein</fullName>
    </submittedName>
</protein>
<comment type="cofactor">
    <cofactor evidence="1">
        <name>Mg(2+)</name>
        <dbReference type="ChEBI" id="CHEBI:18420"/>
    </cofactor>
</comment>
<dbReference type="InterPro" id="IPR005630">
    <property type="entry name" value="Terpene_synthase_metal-bd"/>
</dbReference>
<dbReference type="Proteomes" id="UP001497516">
    <property type="component" value="Chromosome 1"/>
</dbReference>
<dbReference type="InterPro" id="IPR008949">
    <property type="entry name" value="Isoprenoid_synthase_dom_sf"/>
</dbReference>
<dbReference type="FunFam" id="1.10.600.10:FF:000007">
    <property type="entry name" value="Isoprene synthase, chloroplastic"/>
    <property type="match status" value="1"/>
</dbReference>
<keyword evidence="2" id="KW-0479">Metal-binding</keyword>
<evidence type="ECO:0000259" key="6">
    <source>
        <dbReference type="Pfam" id="PF03936"/>
    </source>
</evidence>
<accession>A0AAV2CLD4</accession>
<dbReference type="Pfam" id="PF03936">
    <property type="entry name" value="Terpene_synth_C"/>
    <property type="match status" value="1"/>
</dbReference>
<dbReference type="InterPro" id="IPR034741">
    <property type="entry name" value="Terpene_cyclase-like_1_C"/>
</dbReference>
<dbReference type="SUPFAM" id="SSF48576">
    <property type="entry name" value="Terpenoid synthases"/>
    <property type="match status" value="1"/>
</dbReference>
<dbReference type="Gene3D" id="1.10.600.10">
    <property type="entry name" value="Farnesyl Diphosphate Synthase"/>
    <property type="match status" value="1"/>
</dbReference>
<name>A0AAV2CLD4_9ROSI</name>
<evidence type="ECO:0000256" key="1">
    <source>
        <dbReference type="ARBA" id="ARBA00001946"/>
    </source>
</evidence>
<dbReference type="InterPro" id="IPR050148">
    <property type="entry name" value="Terpene_synthase-like"/>
</dbReference>
<dbReference type="InterPro" id="IPR001906">
    <property type="entry name" value="Terpene_synth_N"/>
</dbReference>
<keyword evidence="8" id="KW-1185">Reference proteome</keyword>
<sequence length="638" mass="72560">MAVVVGAHVEQQHSTLIPFSQIRAKPVHFIVTKNSPVHCLNDRGAAHARMYCSSPFTIRSDVAIQQRRSGNYGTGQWGIDTPHHLLQTKYDNAAAVNRTSAAYTGYSTRPRIEELKMYVKGLLEMKRVEGNDETKMLELIDALQRLGLGYHFEREIQAALEAIVASSSRIWAESLHACALRFRLLRQGGIPISPDIFKGFKDDDDGGFKAQIVRDVKGLLELYEASYLAVTGEDIMEEARAFAVKHLTEIVNTNKDDANNVDEYSSLVMKHSLELPLQWRMQRDETSWFIQLCQDRQLEPDISPLLELATLDFNFVQRLHQNELEELTSWWKNLGLIENLEFARDPLVESFLWAIGITSHPEMGECRKAMAKVALIVHIIDDVYDVYGYLDELELFTTAIERWDINELDKLPRYLQLCFLAVYNTGNEMSYANLKQQGFNSMRYIKKAWADLCGSYLEEARAYHSGSIQNLEQYLTIASKSVASSIVLIHGYLFSPTDILRNGDLDMLTEVDPNLTRLTSIIVRLTNDLASSKGELERGDVVKAVECCMRESRLSEETAREHINWMIGEMWKMVNEDILSSQGCLNNSSSNPMLPPTYVNLAVNVARASHYMYKHQNSKASFVVKDKSRAMILLFDAF</sequence>
<dbReference type="AlphaFoldDB" id="A0AAV2CLD4"/>
<proteinExistence type="predicted"/>
<dbReference type="SFLD" id="SFLDS00005">
    <property type="entry name" value="Isoprenoid_Synthase_Type_I"/>
    <property type="match status" value="1"/>
</dbReference>
<reference evidence="7 8" key="1">
    <citation type="submission" date="2024-04" db="EMBL/GenBank/DDBJ databases">
        <authorList>
            <person name="Fracassetti M."/>
        </authorList>
    </citation>
    <scope>NUCLEOTIDE SEQUENCE [LARGE SCALE GENOMIC DNA]</scope>
</reference>
<dbReference type="GO" id="GO:0016102">
    <property type="term" value="P:diterpenoid biosynthetic process"/>
    <property type="evidence" value="ECO:0007669"/>
    <property type="project" value="InterPro"/>
</dbReference>
<evidence type="ECO:0000313" key="7">
    <source>
        <dbReference type="EMBL" id="CAL1356826.1"/>
    </source>
</evidence>